<proteinExistence type="inferred from homology"/>
<reference evidence="14" key="2">
    <citation type="submission" date="2025-09" db="UniProtKB">
        <authorList>
            <consortium name="Ensembl"/>
        </authorList>
    </citation>
    <scope>IDENTIFICATION</scope>
</reference>
<evidence type="ECO:0000256" key="8">
    <source>
        <dbReference type="ARBA" id="ARBA00023125"/>
    </source>
</evidence>
<dbReference type="SUPFAM" id="SSF57667">
    <property type="entry name" value="beta-beta-alpha zinc fingers"/>
    <property type="match status" value="3"/>
</dbReference>
<dbReference type="GeneTree" id="ENSGT00950000182774"/>
<dbReference type="AlphaFoldDB" id="A0A671USH9"/>
<protein>
    <submittedName>
        <fullName evidence="14">Zinc finger protein 227-like</fullName>
    </submittedName>
</protein>
<dbReference type="OrthoDB" id="6077919at2759"/>
<evidence type="ECO:0000256" key="9">
    <source>
        <dbReference type="ARBA" id="ARBA00023163"/>
    </source>
</evidence>
<feature type="compositionally biased region" description="Basic and acidic residues" evidence="12">
    <location>
        <begin position="147"/>
        <end position="158"/>
    </location>
</feature>
<feature type="domain" description="C2H2-type" evidence="13">
    <location>
        <begin position="393"/>
        <end position="420"/>
    </location>
</feature>
<dbReference type="FunFam" id="3.30.160.60:FF:001732">
    <property type="entry name" value="Zgc:162936"/>
    <property type="match status" value="1"/>
</dbReference>
<feature type="compositionally biased region" description="Acidic residues" evidence="12">
    <location>
        <begin position="159"/>
        <end position="187"/>
    </location>
</feature>
<dbReference type="PROSITE" id="PS00028">
    <property type="entry name" value="ZINC_FINGER_C2H2_1"/>
    <property type="match status" value="6"/>
</dbReference>
<dbReference type="GO" id="GO:0003700">
    <property type="term" value="F:DNA-binding transcription factor activity"/>
    <property type="evidence" value="ECO:0007669"/>
    <property type="project" value="TreeGrafter"/>
</dbReference>
<keyword evidence="9" id="KW-0804">Transcription</keyword>
<dbReference type="GO" id="GO:0045893">
    <property type="term" value="P:positive regulation of DNA-templated transcription"/>
    <property type="evidence" value="ECO:0007669"/>
    <property type="project" value="UniProtKB-ARBA"/>
</dbReference>
<keyword evidence="7" id="KW-0805">Transcription regulation</keyword>
<dbReference type="GO" id="GO:0006357">
    <property type="term" value="P:regulation of transcription by RNA polymerase II"/>
    <property type="evidence" value="ECO:0007669"/>
    <property type="project" value="TreeGrafter"/>
</dbReference>
<feature type="compositionally biased region" description="Polar residues" evidence="12">
    <location>
        <begin position="205"/>
        <end position="215"/>
    </location>
</feature>
<dbReference type="FunFam" id="3.30.160.60:FF:001480">
    <property type="entry name" value="Si:cabz01071911.3"/>
    <property type="match status" value="1"/>
</dbReference>
<keyword evidence="5 11" id="KW-0863">Zinc-finger</keyword>
<keyword evidence="4" id="KW-0677">Repeat</keyword>
<dbReference type="SMART" id="SM00355">
    <property type="entry name" value="ZnF_C2H2"/>
    <property type="match status" value="7"/>
</dbReference>
<dbReference type="FunFam" id="3.30.160.60:FF:000478">
    <property type="entry name" value="Zinc finger protein 133"/>
    <property type="match status" value="1"/>
</dbReference>
<evidence type="ECO:0000259" key="13">
    <source>
        <dbReference type="PROSITE" id="PS50157"/>
    </source>
</evidence>
<dbReference type="Proteomes" id="UP000472265">
    <property type="component" value="Unassembled WGS sequence"/>
</dbReference>
<evidence type="ECO:0000256" key="10">
    <source>
        <dbReference type="ARBA" id="ARBA00023242"/>
    </source>
</evidence>
<dbReference type="PANTHER" id="PTHR24404">
    <property type="entry name" value="ZINC FINGER PROTEIN"/>
    <property type="match status" value="1"/>
</dbReference>
<evidence type="ECO:0000256" key="2">
    <source>
        <dbReference type="ARBA" id="ARBA00006991"/>
    </source>
</evidence>
<dbReference type="FunFam" id="3.30.160.60:FF:000130">
    <property type="entry name" value="Spalt-like transcription factor 4"/>
    <property type="match status" value="1"/>
</dbReference>
<comment type="subcellular location">
    <subcellularLocation>
        <location evidence="1">Nucleus</location>
    </subcellularLocation>
</comment>
<feature type="region of interest" description="Disordered" evidence="12">
    <location>
        <begin position="89"/>
        <end position="215"/>
    </location>
</feature>
<dbReference type="PANTHER" id="PTHR24404:SF41">
    <property type="entry name" value="ZINC FINGER PROTEIN 613"/>
    <property type="match status" value="1"/>
</dbReference>
<feature type="compositionally biased region" description="Basic and acidic residues" evidence="12">
    <location>
        <begin position="189"/>
        <end position="203"/>
    </location>
</feature>
<dbReference type="Pfam" id="PF00096">
    <property type="entry name" value="zf-C2H2"/>
    <property type="match status" value="5"/>
</dbReference>
<gene>
    <name evidence="14" type="primary">LOC115577676</name>
</gene>
<dbReference type="GO" id="GO:0005634">
    <property type="term" value="C:nucleus"/>
    <property type="evidence" value="ECO:0007669"/>
    <property type="project" value="UniProtKB-SubCell"/>
</dbReference>
<dbReference type="GO" id="GO:0005694">
    <property type="term" value="C:chromosome"/>
    <property type="evidence" value="ECO:0007669"/>
    <property type="project" value="UniProtKB-ARBA"/>
</dbReference>
<name>A0A671USH9_SPAAU</name>
<keyword evidence="8" id="KW-0238">DNA-binding</keyword>
<feature type="domain" description="C2H2-type" evidence="13">
    <location>
        <begin position="309"/>
        <end position="336"/>
    </location>
</feature>
<dbReference type="InterPro" id="IPR036236">
    <property type="entry name" value="Znf_C2H2_sf"/>
</dbReference>
<keyword evidence="10" id="KW-0539">Nucleus</keyword>
<feature type="domain" description="C2H2-type" evidence="13">
    <location>
        <begin position="281"/>
        <end position="308"/>
    </location>
</feature>
<evidence type="ECO:0000256" key="6">
    <source>
        <dbReference type="ARBA" id="ARBA00022833"/>
    </source>
</evidence>
<sequence>MSKVQTLRVFMKQRLTAAAEEIFELFERTIAEYEEELCRQRKLLDVQRQTDVQQPAGSEEVLSDPPELLHIKEEQEEVWTSQEEADIIQFTFTPLPTKGGDDDKKNRSSRPGQSLTEQMETGADGEPCGGPEPEPARTSDPVQHLHPVTDDKVSHSSELESEDASESESDDDASDSDSDDSASDSDDNAFGHETDYSCDRDETAEPQTGLNPLQNNEVHVSDVEFHSGTSTFVSSECAASFGPEGAESEGKGFSCSFCTKTFQWRCDVERHMRVHTGEKPFSCSVCGKRFTQNSTLTSHLRVHTGEKPYTCSICNTSFRVRHNLSAHMRIHTGERPFGCSVCGRGFTRKHYLKQHMIAHTNEKPISCSLCGEGFAERRDLKQHMAVHVGEKPFSCSVCGQRFAHDGNLKRHMSVHSGEKLVSCNLCDKRSPHGAQSHSTHIH</sequence>
<organism evidence="14 15">
    <name type="scientific">Sparus aurata</name>
    <name type="common">Gilthead sea bream</name>
    <dbReference type="NCBI Taxonomy" id="8175"/>
    <lineage>
        <taxon>Eukaryota</taxon>
        <taxon>Metazoa</taxon>
        <taxon>Chordata</taxon>
        <taxon>Craniata</taxon>
        <taxon>Vertebrata</taxon>
        <taxon>Euteleostomi</taxon>
        <taxon>Actinopterygii</taxon>
        <taxon>Neopterygii</taxon>
        <taxon>Teleostei</taxon>
        <taxon>Neoteleostei</taxon>
        <taxon>Acanthomorphata</taxon>
        <taxon>Eupercaria</taxon>
        <taxon>Spariformes</taxon>
        <taxon>Sparidae</taxon>
        <taxon>Sparus</taxon>
    </lineage>
</organism>
<dbReference type="FunFam" id="3.30.160.60:FF:000100">
    <property type="entry name" value="Zinc finger 45-like"/>
    <property type="match status" value="1"/>
</dbReference>
<dbReference type="InParanoid" id="A0A671USH9"/>
<feature type="compositionally biased region" description="Polar residues" evidence="12">
    <location>
        <begin position="109"/>
        <end position="119"/>
    </location>
</feature>
<evidence type="ECO:0000313" key="15">
    <source>
        <dbReference type="Proteomes" id="UP000472265"/>
    </source>
</evidence>
<dbReference type="GO" id="GO:0008270">
    <property type="term" value="F:zinc ion binding"/>
    <property type="evidence" value="ECO:0007669"/>
    <property type="project" value="UniProtKB-KW"/>
</dbReference>
<evidence type="ECO:0000256" key="3">
    <source>
        <dbReference type="ARBA" id="ARBA00022723"/>
    </source>
</evidence>
<feature type="domain" description="C2H2-type" evidence="13">
    <location>
        <begin position="365"/>
        <end position="392"/>
    </location>
</feature>
<dbReference type="InterPro" id="IPR013087">
    <property type="entry name" value="Znf_C2H2_type"/>
</dbReference>
<evidence type="ECO:0000256" key="1">
    <source>
        <dbReference type="ARBA" id="ARBA00004123"/>
    </source>
</evidence>
<feature type="domain" description="C2H2-type" evidence="13">
    <location>
        <begin position="253"/>
        <end position="280"/>
    </location>
</feature>
<dbReference type="InterPro" id="IPR050589">
    <property type="entry name" value="Ikaros_C2H2-ZF"/>
</dbReference>
<keyword evidence="6" id="KW-0862">Zinc</keyword>
<dbReference type="PROSITE" id="PS50157">
    <property type="entry name" value="ZINC_FINGER_C2H2_2"/>
    <property type="match status" value="6"/>
</dbReference>
<dbReference type="GeneID" id="115577676"/>
<reference evidence="14" key="1">
    <citation type="submission" date="2025-08" db="UniProtKB">
        <authorList>
            <consortium name="Ensembl"/>
        </authorList>
    </citation>
    <scope>IDENTIFICATION</scope>
</reference>
<dbReference type="Gene3D" id="3.30.160.60">
    <property type="entry name" value="Classic Zinc Finger"/>
    <property type="match status" value="6"/>
</dbReference>
<evidence type="ECO:0000256" key="11">
    <source>
        <dbReference type="PROSITE-ProRule" id="PRU00042"/>
    </source>
</evidence>
<dbReference type="OMA" id="NAFGHET"/>
<dbReference type="RefSeq" id="XP_030266441.1">
    <property type="nucleotide sequence ID" value="XM_030410581.1"/>
</dbReference>
<dbReference type="Ensembl" id="ENSSAUT00010017887.1">
    <property type="protein sequence ID" value="ENSSAUP00010016908.1"/>
    <property type="gene ID" value="ENSSAUG00010007767.1"/>
</dbReference>
<evidence type="ECO:0000256" key="4">
    <source>
        <dbReference type="ARBA" id="ARBA00022737"/>
    </source>
</evidence>
<evidence type="ECO:0000313" key="14">
    <source>
        <dbReference type="Ensembl" id="ENSSAUP00010016908.1"/>
    </source>
</evidence>
<evidence type="ECO:0000256" key="7">
    <source>
        <dbReference type="ARBA" id="ARBA00023015"/>
    </source>
</evidence>
<evidence type="ECO:0000256" key="5">
    <source>
        <dbReference type="ARBA" id="ARBA00022771"/>
    </source>
</evidence>
<feature type="domain" description="C2H2-type" evidence="13">
    <location>
        <begin position="337"/>
        <end position="364"/>
    </location>
</feature>
<keyword evidence="3" id="KW-0479">Metal-binding</keyword>
<accession>A0A671USH9</accession>
<comment type="similarity">
    <text evidence="2">Belongs to the krueppel C2H2-type zinc-finger protein family.</text>
</comment>
<keyword evidence="15" id="KW-1185">Reference proteome</keyword>
<dbReference type="GO" id="GO:0000978">
    <property type="term" value="F:RNA polymerase II cis-regulatory region sequence-specific DNA binding"/>
    <property type="evidence" value="ECO:0007669"/>
    <property type="project" value="TreeGrafter"/>
</dbReference>
<evidence type="ECO:0000256" key="12">
    <source>
        <dbReference type="SAM" id="MobiDB-lite"/>
    </source>
</evidence>